<dbReference type="InterPro" id="IPR041739">
    <property type="entry name" value="G5K_ProB"/>
</dbReference>
<evidence type="ECO:0000313" key="10">
    <source>
        <dbReference type="EMBL" id="KLO15740.1"/>
    </source>
</evidence>
<evidence type="ECO:0000256" key="2">
    <source>
        <dbReference type="ARBA" id="ARBA00022605"/>
    </source>
</evidence>
<evidence type="ECO:0000256" key="4">
    <source>
        <dbReference type="ARBA" id="ARBA00022679"/>
    </source>
</evidence>
<dbReference type="InterPro" id="IPR019797">
    <property type="entry name" value="Glutamate_5-kinase_CS"/>
</dbReference>
<dbReference type="Gene3D" id="3.40.1160.10">
    <property type="entry name" value="Acetylglutamate kinase-like"/>
    <property type="match status" value="2"/>
</dbReference>
<reference evidence="10 11" key="1">
    <citation type="submission" date="2015-04" db="EMBL/GenBank/DDBJ databases">
        <title>Complete genome sequence of Schizopora paradoxa KUC8140, a cosmopolitan wood degrader in East Asia.</title>
        <authorList>
            <consortium name="DOE Joint Genome Institute"/>
            <person name="Min B."/>
            <person name="Park H."/>
            <person name="Jang Y."/>
            <person name="Kim J.-J."/>
            <person name="Kim K.H."/>
            <person name="Pangilinan J."/>
            <person name="Lipzen A."/>
            <person name="Riley R."/>
            <person name="Grigoriev I.V."/>
            <person name="Spatafora J.W."/>
            <person name="Choi I.-G."/>
        </authorList>
    </citation>
    <scope>NUCLEOTIDE SEQUENCE [LARGE SCALE GENOMIC DNA]</scope>
    <source>
        <strain evidence="10 11">KUC8140</strain>
    </source>
</reference>
<dbReference type="InterPro" id="IPR036974">
    <property type="entry name" value="PUA_sf"/>
</dbReference>
<dbReference type="InterPro" id="IPR005715">
    <property type="entry name" value="Glu_5kinase/COase_Synthase"/>
</dbReference>
<dbReference type="GO" id="GO:0004349">
    <property type="term" value="F:glutamate 5-kinase activity"/>
    <property type="evidence" value="ECO:0007669"/>
    <property type="project" value="InterPro"/>
</dbReference>
<dbReference type="Pfam" id="PF00696">
    <property type="entry name" value="AA_kinase"/>
    <property type="match status" value="1"/>
</dbReference>
<keyword evidence="6 10" id="KW-0418">Kinase</keyword>
<keyword evidence="2" id="KW-0028">Amino-acid biosynthesis</keyword>
<dbReference type="GO" id="GO:0005829">
    <property type="term" value="C:cytosol"/>
    <property type="evidence" value="ECO:0007669"/>
    <property type="project" value="TreeGrafter"/>
</dbReference>
<keyword evidence="1" id="KW-0963">Cytoplasm</keyword>
<organism evidence="10 11">
    <name type="scientific">Schizopora paradoxa</name>
    <dbReference type="NCBI Taxonomy" id="27342"/>
    <lineage>
        <taxon>Eukaryota</taxon>
        <taxon>Fungi</taxon>
        <taxon>Dikarya</taxon>
        <taxon>Basidiomycota</taxon>
        <taxon>Agaricomycotina</taxon>
        <taxon>Agaricomycetes</taxon>
        <taxon>Hymenochaetales</taxon>
        <taxon>Schizoporaceae</taxon>
        <taxon>Schizopora</taxon>
    </lineage>
</organism>
<dbReference type="Gene3D" id="2.30.130.10">
    <property type="entry name" value="PUA domain"/>
    <property type="match status" value="1"/>
</dbReference>
<name>A0A0H2RUN9_9AGAM</name>
<dbReference type="STRING" id="27342.A0A0H2RUN9"/>
<evidence type="ECO:0000259" key="9">
    <source>
        <dbReference type="Pfam" id="PF00696"/>
    </source>
</evidence>
<dbReference type="InterPro" id="IPR001048">
    <property type="entry name" value="Asp/Glu/Uridylate_kinase"/>
</dbReference>
<gene>
    <name evidence="10" type="ORF">SCHPADRAFT_824171</name>
</gene>
<evidence type="ECO:0000256" key="1">
    <source>
        <dbReference type="ARBA" id="ARBA00022490"/>
    </source>
</evidence>
<evidence type="ECO:0000256" key="7">
    <source>
        <dbReference type="ARBA" id="ARBA00022840"/>
    </source>
</evidence>
<keyword evidence="11" id="KW-1185">Reference proteome</keyword>
<feature type="domain" description="Aspartate/glutamate/uridylate kinase" evidence="9">
    <location>
        <begin position="11"/>
        <end position="239"/>
    </location>
</feature>
<dbReference type="SUPFAM" id="SSF88697">
    <property type="entry name" value="PUA domain-like"/>
    <property type="match status" value="1"/>
</dbReference>
<dbReference type="PROSITE" id="PS00902">
    <property type="entry name" value="GLUTAMATE_5_KINASE"/>
    <property type="match status" value="1"/>
</dbReference>
<evidence type="ECO:0000256" key="3">
    <source>
        <dbReference type="ARBA" id="ARBA00022650"/>
    </source>
</evidence>
<dbReference type="Proteomes" id="UP000053477">
    <property type="component" value="Unassembled WGS sequence"/>
</dbReference>
<accession>A0A0H2RUN9</accession>
<evidence type="ECO:0000313" key="11">
    <source>
        <dbReference type="Proteomes" id="UP000053477"/>
    </source>
</evidence>
<sequence length="535" mass="56948">MARARTCMPCTIVIKLGTSSIVHETTHQPLLSTLSAVVETVLKLRSLGHKVVLVSSGAIGVGLKRMEIPSRPKVLSKSQALAAIGQGRLIALWDSLFSHLGQPIAQILLTRGDISDRTRYLNAVNTLTELLSMGVVPIVNENDTISVSEIKFGDNDTLSAITSGMIHADYLFLLTDVDGLYTANPRKDPNAQAIEVVDSVQAIRSQVSTKTLGSHLGTGGMESKLIAAEIAAEVGVATAICSSKHPERILDIINYDKATRVASHSGPGTPREPGSGRSSPTPLRVSTPSGPSSTTSEETTPGPRTLSLPSIPTPPPERPPHTLFTPSATPMRDLKSWTSHTLWPAGSVVIDAGAHTVLSRRESGGRLLPAGVVGVIGTFASGQAVRIVIRRRTGMTQEPEQITTISTSSTIKRTYATDSPMSEPGTPAIQPAASLTSSISTIEHLPRAMSIDSNPVSNPSPLVTTWEDEPRADDRDDFPTSGADWEIFEVGRGLANYNSAQIKRVKGTKSSNIPHVLGYADSEYVVENVTIRIPP</sequence>
<keyword evidence="5" id="KW-0547">Nucleotide-binding</keyword>
<dbReference type="GO" id="GO:0005524">
    <property type="term" value="F:ATP binding"/>
    <property type="evidence" value="ECO:0007669"/>
    <property type="project" value="UniProtKB-KW"/>
</dbReference>
<dbReference type="InterPro" id="IPR001057">
    <property type="entry name" value="Glu/AcGlu_kinase"/>
</dbReference>
<dbReference type="HAMAP" id="MF_00456">
    <property type="entry name" value="ProB"/>
    <property type="match status" value="1"/>
</dbReference>
<evidence type="ECO:0000256" key="5">
    <source>
        <dbReference type="ARBA" id="ARBA00022741"/>
    </source>
</evidence>
<dbReference type="PANTHER" id="PTHR43654">
    <property type="entry name" value="GLUTAMATE 5-KINASE"/>
    <property type="match status" value="1"/>
</dbReference>
<feature type="compositionally biased region" description="Low complexity" evidence="8">
    <location>
        <begin position="286"/>
        <end position="310"/>
    </location>
</feature>
<protein>
    <submittedName>
        <fullName evidence="10">Glutamate 5-kinase</fullName>
    </submittedName>
</protein>
<dbReference type="FunFam" id="3.40.1160.10:FF:000018">
    <property type="entry name" value="Glutamate 5-kinase"/>
    <property type="match status" value="1"/>
</dbReference>
<evidence type="ECO:0000256" key="6">
    <source>
        <dbReference type="ARBA" id="ARBA00022777"/>
    </source>
</evidence>
<dbReference type="CDD" id="cd21157">
    <property type="entry name" value="PUA_G5K"/>
    <property type="match status" value="1"/>
</dbReference>
<dbReference type="SUPFAM" id="SSF53633">
    <property type="entry name" value="Carbamate kinase-like"/>
    <property type="match status" value="1"/>
</dbReference>
<feature type="region of interest" description="Disordered" evidence="8">
    <location>
        <begin position="451"/>
        <end position="476"/>
    </location>
</feature>
<feature type="compositionally biased region" description="Polar residues" evidence="8">
    <location>
        <begin position="451"/>
        <end position="463"/>
    </location>
</feature>
<evidence type="ECO:0000256" key="8">
    <source>
        <dbReference type="SAM" id="MobiDB-lite"/>
    </source>
</evidence>
<dbReference type="EMBL" id="KQ085925">
    <property type="protein sequence ID" value="KLO15740.1"/>
    <property type="molecule type" value="Genomic_DNA"/>
</dbReference>
<keyword evidence="4" id="KW-0808">Transferase</keyword>
<dbReference type="CDD" id="cd04242">
    <property type="entry name" value="AAK_G5K_ProB"/>
    <property type="match status" value="1"/>
</dbReference>
<dbReference type="FunCoup" id="A0A0H2RUN9">
    <property type="interactions" value="257"/>
</dbReference>
<dbReference type="GO" id="GO:1901607">
    <property type="term" value="P:alpha-amino acid biosynthetic process"/>
    <property type="evidence" value="ECO:0007669"/>
    <property type="project" value="UniProtKB-ARBA"/>
</dbReference>
<feature type="region of interest" description="Disordered" evidence="8">
    <location>
        <begin position="261"/>
        <end position="330"/>
    </location>
</feature>
<dbReference type="NCBIfam" id="TIGR01027">
    <property type="entry name" value="proB"/>
    <property type="match status" value="1"/>
</dbReference>
<dbReference type="OrthoDB" id="409889at2759"/>
<dbReference type="PANTHER" id="PTHR43654:SF3">
    <property type="entry name" value="GLUTAMATE 5-KINASE"/>
    <property type="match status" value="1"/>
</dbReference>
<dbReference type="InterPro" id="IPR015947">
    <property type="entry name" value="PUA-like_sf"/>
</dbReference>
<dbReference type="AlphaFoldDB" id="A0A0H2RUN9"/>
<dbReference type="InParanoid" id="A0A0H2RUN9"/>
<dbReference type="InterPro" id="IPR036393">
    <property type="entry name" value="AceGlu_kinase-like_sf"/>
</dbReference>
<keyword evidence="7" id="KW-0067">ATP-binding</keyword>
<dbReference type="PRINTS" id="PR00474">
    <property type="entry name" value="GLU5KINASE"/>
</dbReference>
<proteinExistence type="inferred from homology"/>
<dbReference type="PROSITE" id="PS50890">
    <property type="entry name" value="PUA"/>
    <property type="match status" value="1"/>
</dbReference>
<keyword evidence="3" id="KW-0641">Proline biosynthesis</keyword>
<dbReference type="GO" id="GO:0003723">
    <property type="term" value="F:RNA binding"/>
    <property type="evidence" value="ECO:0007669"/>
    <property type="project" value="InterPro"/>
</dbReference>